<dbReference type="RefSeq" id="XP_047774838.1">
    <property type="nucleotide sequence ID" value="XM_047925849.1"/>
</dbReference>
<protein>
    <submittedName>
        <fullName evidence="1">Uncharacterized protein</fullName>
    </submittedName>
</protein>
<gene>
    <name evidence="1" type="ORF">C8Q71DRAFT_798824</name>
</gene>
<accession>A0ABQ8K4W4</accession>
<organism evidence="1 2">
    <name type="scientific">Rhodofomes roseus</name>
    <dbReference type="NCBI Taxonomy" id="34475"/>
    <lineage>
        <taxon>Eukaryota</taxon>
        <taxon>Fungi</taxon>
        <taxon>Dikarya</taxon>
        <taxon>Basidiomycota</taxon>
        <taxon>Agaricomycotina</taxon>
        <taxon>Agaricomycetes</taxon>
        <taxon>Polyporales</taxon>
        <taxon>Rhodofomes</taxon>
    </lineage>
</organism>
<dbReference type="Proteomes" id="UP000814176">
    <property type="component" value="Unassembled WGS sequence"/>
</dbReference>
<reference evidence="1 2" key="1">
    <citation type="journal article" date="2021" name="Environ. Microbiol.">
        <title>Gene family expansions and transcriptome signatures uncover fungal adaptations to wood decay.</title>
        <authorList>
            <person name="Hage H."/>
            <person name="Miyauchi S."/>
            <person name="Viragh M."/>
            <person name="Drula E."/>
            <person name="Min B."/>
            <person name="Chaduli D."/>
            <person name="Navarro D."/>
            <person name="Favel A."/>
            <person name="Norest M."/>
            <person name="Lesage-Meessen L."/>
            <person name="Balint B."/>
            <person name="Merenyi Z."/>
            <person name="de Eugenio L."/>
            <person name="Morin E."/>
            <person name="Martinez A.T."/>
            <person name="Baldrian P."/>
            <person name="Stursova M."/>
            <person name="Martinez M.J."/>
            <person name="Novotny C."/>
            <person name="Magnuson J.K."/>
            <person name="Spatafora J.W."/>
            <person name="Maurice S."/>
            <person name="Pangilinan J."/>
            <person name="Andreopoulos W."/>
            <person name="LaButti K."/>
            <person name="Hundley H."/>
            <person name="Na H."/>
            <person name="Kuo A."/>
            <person name="Barry K."/>
            <person name="Lipzen A."/>
            <person name="Henrissat B."/>
            <person name="Riley R."/>
            <person name="Ahrendt S."/>
            <person name="Nagy L.G."/>
            <person name="Grigoriev I.V."/>
            <person name="Martin F."/>
            <person name="Rosso M.N."/>
        </authorList>
    </citation>
    <scope>NUCLEOTIDE SEQUENCE [LARGE SCALE GENOMIC DNA]</scope>
    <source>
        <strain evidence="1 2">CIRM-BRFM 1785</strain>
    </source>
</reference>
<name>A0ABQ8K4W4_9APHY</name>
<evidence type="ECO:0000313" key="2">
    <source>
        <dbReference type="Proteomes" id="UP000814176"/>
    </source>
</evidence>
<dbReference type="GeneID" id="72006581"/>
<proteinExistence type="predicted"/>
<sequence length="228" mass="25723">MTQNWAHHEMKRHYHRAARDLTDKDNGWHLGAVHMSAEQVLNFRIEDMAVRMRSLAPELWELVTFLLLGRKLWTTAGEEDTEDQTLSLDELELWRELETLGDGGVQEMGPSVPAKHDRVKLRRALCHLKTVVILSILMRSLNQQCNAFAAVNGIFFHSCNTPDKVVKSLAHMGISTSLSTINNAVHSLTCESADHVRTLGQSLRAMFAYDNCELTLNTMTPTIEQSGD</sequence>
<comment type="caution">
    <text evidence="1">The sequence shown here is derived from an EMBL/GenBank/DDBJ whole genome shotgun (WGS) entry which is preliminary data.</text>
</comment>
<dbReference type="EMBL" id="JADCUA010000024">
    <property type="protein sequence ID" value="KAH9831741.1"/>
    <property type="molecule type" value="Genomic_DNA"/>
</dbReference>
<keyword evidence="2" id="KW-1185">Reference proteome</keyword>
<evidence type="ECO:0000313" key="1">
    <source>
        <dbReference type="EMBL" id="KAH9831741.1"/>
    </source>
</evidence>